<evidence type="ECO:0008006" key="4">
    <source>
        <dbReference type="Google" id="ProtNLM"/>
    </source>
</evidence>
<dbReference type="HOGENOM" id="CLU_085709_0_0_5"/>
<feature type="signal peptide" evidence="1">
    <location>
        <begin position="1"/>
        <end position="18"/>
    </location>
</feature>
<organism evidence="2 3">
    <name type="scientific">Rhizobium gallicum bv. gallicum R602sp</name>
    <dbReference type="NCBI Taxonomy" id="1041138"/>
    <lineage>
        <taxon>Bacteria</taxon>
        <taxon>Pseudomonadati</taxon>
        <taxon>Pseudomonadota</taxon>
        <taxon>Alphaproteobacteria</taxon>
        <taxon>Hyphomicrobiales</taxon>
        <taxon>Rhizobiaceae</taxon>
        <taxon>Rhizobium/Agrobacterium group</taxon>
        <taxon>Rhizobium</taxon>
    </lineage>
</organism>
<evidence type="ECO:0000256" key="1">
    <source>
        <dbReference type="SAM" id="SignalP"/>
    </source>
</evidence>
<gene>
    <name evidence="2" type="ORF">RGR602_CH01488</name>
</gene>
<keyword evidence="3" id="KW-1185">Reference proteome</keyword>
<evidence type="ECO:0000313" key="2">
    <source>
        <dbReference type="EMBL" id="AJD40840.1"/>
    </source>
</evidence>
<protein>
    <recommendedName>
        <fullName evidence="4">VCBS repeat-containing protein</fullName>
    </recommendedName>
</protein>
<reference evidence="2 3" key="1">
    <citation type="submission" date="2013-11" db="EMBL/GenBank/DDBJ databases">
        <title>Complete genome sequence of Rhizobium gallicum bv. gallicum R602.</title>
        <authorList>
            <person name="Bustos P."/>
            <person name="Santamaria R.I."/>
            <person name="Lozano L."/>
            <person name="Acosta J.L."/>
            <person name="Ormeno-Orrillo E."/>
            <person name="Rogel M.A."/>
            <person name="Romero D."/>
            <person name="Cevallos M.A."/>
            <person name="Martinez-Romero E."/>
            <person name="Gonzalez V."/>
        </authorList>
    </citation>
    <scope>NUCLEOTIDE SEQUENCE [LARGE SCALE GENOMIC DNA]</scope>
    <source>
        <strain evidence="2 3">R602</strain>
    </source>
</reference>
<keyword evidence="1" id="KW-0732">Signal</keyword>
<dbReference type="AlphaFoldDB" id="A0A0B4X290"/>
<dbReference type="KEGG" id="rga:RGR602_CH01488"/>
<name>A0A0B4X290_9HYPH</name>
<evidence type="ECO:0000313" key="3">
    <source>
        <dbReference type="Proteomes" id="UP000031368"/>
    </source>
</evidence>
<dbReference type="InterPro" id="IPR028994">
    <property type="entry name" value="Integrin_alpha_N"/>
</dbReference>
<sequence length="192" mass="20476">MRAVIAFIAIVGATATLAADIDPGAIVDGATGDWNGDGKLDLAILVAPADAERKEQIGIYIYLRDADHELLRLSASAPSKIWGSTDADGVFGQEPTIKAAGKSSIAVHSQNSAIGRERWDLTLTLAYRNKQFVVAGYTRNHYDTLDPNAGGSCDYNALTGELKKNGKDVKAAPRVITIEQWSDETGQSICGR</sequence>
<dbReference type="RefSeq" id="WP_039844575.1">
    <property type="nucleotide sequence ID" value="NZ_CP006877.1"/>
</dbReference>
<proteinExistence type="predicted"/>
<dbReference type="EMBL" id="CP006877">
    <property type="protein sequence ID" value="AJD40840.1"/>
    <property type="molecule type" value="Genomic_DNA"/>
</dbReference>
<dbReference type="SUPFAM" id="SSF69318">
    <property type="entry name" value="Integrin alpha N-terminal domain"/>
    <property type="match status" value="1"/>
</dbReference>
<accession>A0A0B4X290</accession>
<feature type="chain" id="PRO_5002096920" description="VCBS repeat-containing protein" evidence="1">
    <location>
        <begin position="19"/>
        <end position="192"/>
    </location>
</feature>
<dbReference type="Proteomes" id="UP000031368">
    <property type="component" value="Chromosome"/>
</dbReference>